<feature type="binding site" evidence="9">
    <location>
        <position position="192"/>
    </location>
    <ligand>
        <name>Zn(2+)</name>
        <dbReference type="ChEBI" id="CHEBI:29105"/>
        <label>2</label>
    </ligand>
</feature>
<dbReference type="GO" id="GO:0042026">
    <property type="term" value="P:protein refolding"/>
    <property type="evidence" value="ECO:0007669"/>
    <property type="project" value="TreeGrafter"/>
</dbReference>
<keyword evidence="6 9" id="KW-0862">Zinc</keyword>
<dbReference type="FunFam" id="1.10.287.110:FF:000031">
    <property type="entry name" value="Molecular chaperone DnaJ"/>
    <property type="match status" value="1"/>
</dbReference>
<sequence>MSAGSYYDVLGVSRDAGQQEIKKAYRNLARKYHPDVCKEPDAEEKFKEINEAYSVLSDEQKKAQYDNIGHEAFTNASKGSYSGGGGYGGGFQADFSGFGDIFDTFFGGGGGGGPRGPKPGADLLLRMKISLRDAVFGVDREVEVYHSEACPDCDGTGSKTKKMRTCSKCGGSGQIRQVSQSIFGQFVRMSTCPSCNGRGKTPEEPCSKCGGSGHTRVKRKVTVHIPAGAYTGIRLRMEGYGEAGDYGAPVGDLYVEVLVEEHPKFVRTGDNLETEVKVTPAQAAVGSKVEVKTIDERTVELKIPAGIQHGTALRIPGEGVRRRGRPGDLLVRVRLVVPKKLSDEEKELYEKLLELEKKSSEKKGFFKDFVDKMRGGSEE</sequence>
<dbReference type="PROSITE" id="PS00636">
    <property type="entry name" value="DNAJ_1"/>
    <property type="match status" value="1"/>
</dbReference>
<dbReference type="RefSeq" id="WP_220681684.1">
    <property type="nucleotide sequence ID" value="NZ_CP037968.1"/>
</dbReference>
<dbReference type="GO" id="GO:0031072">
    <property type="term" value="F:heat shock protein binding"/>
    <property type="evidence" value="ECO:0007669"/>
    <property type="project" value="InterPro"/>
</dbReference>
<dbReference type="CDD" id="cd06257">
    <property type="entry name" value="DnaJ"/>
    <property type="match status" value="1"/>
</dbReference>
<gene>
    <name evidence="9 13" type="primary">dnaJ</name>
    <name evidence="13" type="ORF">E2N92_00120</name>
</gene>
<dbReference type="KEGG" id="mfk:E2N92_00120"/>
<dbReference type="GO" id="GO:0008270">
    <property type="term" value="F:zinc ion binding"/>
    <property type="evidence" value="ECO:0007669"/>
    <property type="project" value="UniProtKB-UniRule"/>
</dbReference>
<accession>A0A8G1EFK0</accession>
<dbReference type="Gene3D" id="2.60.260.20">
    <property type="entry name" value="Urease metallochaperone UreE, N-terminal domain"/>
    <property type="match status" value="2"/>
</dbReference>
<dbReference type="SUPFAM" id="SSF46565">
    <property type="entry name" value="Chaperone J-domain"/>
    <property type="match status" value="1"/>
</dbReference>
<organism evidence="13 14">
    <name type="scientific">Methanofollis formosanus</name>
    <dbReference type="NCBI Taxonomy" id="299308"/>
    <lineage>
        <taxon>Archaea</taxon>
        <taxon>Methanobacteriati</taxon>
        <taxon>Methanobacteriota</taxon>
        <taxon>Stenosarchaea group</taxon>
        <taxon>Methanomicrobia</taxon>
        <taxon>Methanomicrobiales</taxon>
        <taxon>Methanomicrobiaceae</taxon>
        <taxon>Methanofollis</taxon>
    </lineage>
</organism>
<keyword evidence="5 9" id="KW-0863">Zinc-finger</keyword>
<feature type="binding site" evidence="9">
    <location>
        <position position="209"/>
    </location>
    <ligand>
        <name>Zn(2+)</name>
        <dbReference type="ChEBI" id="CHEBI:29105"/>
        <label>1</label>
    </ligand>
</feature>
<feature type="binding site" evidence="9">
    <location>
        <position position="169"/>
    </location>
    <ligand>
        <name>Zn(2+)</name>
        <dbReference type="ChEBI" id="CHEBI:29105"/>
        <label>2</label>
    </ligand>
</feature>
<dbReference type="PROSITE" id="PS51188">
    <property type="entry name" value="ZF_CR"/>
    <property type="match status" value="1"/>
</dbReference>
<keyword evidence="4 9" id="KW-0677">Repeat</keyword>
<dbReference type="InterPro" id="IPR001623">
    <property type="entry name" value="DnaJ_domain"/>
</dbReference>
<evidence type="ECO:0000259" key="11">
    <source>
        <dbReference type="PROSITE" id="PS50076"/>
    </source>
</evidence>
<dbReference type="InterPro" id="IPR036410">
    <property type="entry name" value="HSP_DnaJ_Cys-rich_dom_sf"/>
</dbReference>
<keyword evidence="7 9" id="KW-0346">Stress response</keyword>
<evidence type="ECO:0000256" key="7">
    <source>
        <dbReference type="ARBA" id="ARBA00023016"/>
    </source>
</evidence>
<dbReference type="InterPro" id="IPR002939">
    <property type="entry name" value="DnaJ_C"/>
</dbReference>
<dbReference type="CDD" id="cd10747">
    <property type="entry name" value="DnaJ_C"/>
    <property type="match status" value="1"/>
</dbReference>
<dbReference type="PROSITE" id="PS50076">
    <property type="entry name" value="DNAJ_2"/>
    <property type="match status" value="1"/>
</dbReference>
<dbReference type="PRINTS" id="PR00625">
    <property type="entry name" value="JDOMAIN"/>
</dbReference>
<dbReference type="InterPro" id="IPR001305">
    <property type="entry name" value="HSP_DnaJ_Cys-rich_dom"/>
</dbReference>
<evidence type="ECO:0000256" key="10">
    <source>
        <dbReference type="PROSITE-ProRule" id="PRU00546"/>
    </source>
</evidence>
<comment type="domain">
    <text evidence="9">The J domain is necessary and sufficient to stimulate DnaK ATPase activity. Zinc center 1 plays an important role in the autonomous, DnaK-independent chaperone activity of DnaJ. Zinc center 2 is essential for interaction with DnaK and for DnaJ activity.</text>
</comment>
<dbReference type="AlphaFoldDB" id="A0A8G1EFK0"/>
<evidence type="ECO:0000256" key="4">
    <source>
        <dbReference type="ARBA" id="ARBA00022737"/>
    </source>
</evidence>
<dbReference type="Gene3D" id="1.10.287.110">
    <property type="entry name" value="DnaJ domain"/>
    <property type="match status" value="1"/>
</dbReference>
<feature type="zinc finger region" description="CR-type" evidence="10">
    <location>
        <begin position="137"/>
        <end position="218"/>
    </location>
</feature>
<feature type="repeat" description="CXXCXGXG motif" evidence="9">
    <location>
        <begin position="166"/>
        <end position="173"/>
    </location>
</feature>
<feature type="repeat" description="CXXCXGXG motif" evidence="9">
    <location>
        <begin position="206"/>
        <end position="213"/>
    </location>
</feature>
<dbReference type="NCBIfam" id="TIGR02349">
    <property type="entry name" value="DnaJ_bact"/>
    <property type="match status" value="1"/>
</dbReference>
<dbReference type="InterPro" id="IPR008971">
    <property type="entry name" value="HSP40/DnaJ_pept-bd"/>
</dbReference>
<dbReference type="EMBL" id="CP037968">
    <property type="protein sequence ID" value="QYZ77942.1"/>
    <property type="molecule type" value="Genomic_DNA"/>
</dbReference>
<keyword evidence="14" id="KW-1185">Reference proteome</keyword>
<dbReference type="SUPFAM" id="SSF49493">
    <property type="entry name" value="HSP40/DnaJ peptide-binding domain"/>
    <property type="match status" value="2"/>
</dbReference>
<keyword evidence="3 9" id="KW-0479">Metal-binding</keyword>
<feature type="repeat" description="CXXCXGXG motif" evidence="9">
    <location>
        <begin position="192"/>
        <end position="199"/>
    </location>
</feature>
<dbReference type="GO" id="GO:0005524">
    <property type="term" value="F:ATP binding"/>
    <property type="evidence" value="ECO:0007669"/>
    <property type="project" value="InterPro"/>
</dbReference>
<evidence type="ECO:0000256" key="3">
    <source>
        <dbReference type="ARBA" id="ARBA00022723"/>
    </source>
</evidence>
<dbReference type="GO" id="GO:0009408">
    <property type="term" value="P:response to heat"/>
    <property type="evidence" value="ECO:0007669"/>
    <property type="project" value="InterPro"/>
</dbReference>
<evidence type="ECO:0000256" key="8">
    <source>
        <dbReference type="ARBA" id="ARBA00023186"/>
    </source>
</evidence>
<evidence type="ECO:0000313" key="13">
    <source>
        <dbReference type="EMBL" id="QYZ77942.1"/>
    </source>
</evidence>
<feature type="repeat" description="CXXCXGXG motif" evidence="9">
    <location>
        <begin position="150"/>
        <end position="157"/>
    </location>
</feature>
<feature type="domain" description="J" evidence="11">
    <location>
        <begin position="5"/>
        <end position="69"/>
    </location>
</feature>
<feature type="binding site" evidence="9">
    <location>
        <position position="150"/>
    </location>
    <ligand>
        <name>Zn(2+)</name>
        <dbReference type="ChEBI" id="CHEBI:29105"/>
        <label>1</label>
    </ligand>
</feature>
<protein>
    <recommendedName>
        <fullName evidence="9">Chaperone protein DnaJ</fullName>
    </recommendedName>
</protein>
<evidence type="ECO:0000256" key="6">
    <source>
        <dbReference type="ARBA" id="ARBA00022833"/>
    </source>
</evidence>
<dbReference type="Gene3D" id="2.10.230.10">
    <property type="entry name" value="Heat shock protein DnaJ, cysteine-rich domain"/>
    <property type="match status" value="1"/>
</dbReference>
<dbReference type="GO" id="GO:0051082">
    <property type="term" value="F:unfolded protein binding"/>
    <property type="evidence" value="ECO:0007669"/>
    <property type="project" value="UniProtKB-UniRule"/>
</dbReference>
<dbReference type="CDD" id="cd10719">
    <property type="entry name" value="DnaJ_zf"/>
    <property type="match status" value="1"/>
</dbReference>
<dbReference type="Proteomes" id="UP000826709">
    <property type="component" value="Chromosome"/>
</dbReference>
<evidence type="ECO:0000256" key="9">
    <source>
        <dbReference type="HAMAP-Rule" id="MF_01152"/>
    </source>
</evidence>
<dbReference type="Pfam" id="PF00684">
    <property type="entry name" value="DnaJ_CXXCXGXG"/>
    <property type="match status" value="1"/>
</dbReference>
<dbReference type="Pfam" id="PF00226">
    <property type="entry name" value="DnaJ"/>
    <property type="match status" value="1"/>
</dbReference>
<dbReference type="PANTHER" id="PTHR43096">
    <property type="entry name" value="DNAJ HOMOLOG 1, MITOCHONDRIAL-RELATED"/>
    <property type="match status" value="1"/>
</dbReference>
<dbReference type="InterPro" id="IPR018253">
    <property type="entry name" value="DnaJ_domain_CS"/>
</dbReference>
<feature type="binding site" evidence="9">
    <location>
        <position position="166"/>
    </location>
    <ligand>
        <name>Zn(2+)</name>
        <dbReference type="ChEBI" id="CHEBI:29105"/>
        <label>2</label>
    </ligand>
</feature>
<dbReference type="GO" id="GO:0005737">
    <property type="term" value="C:cytoplasm"/>
    <property type="evidence" value="ECO:0007669"/>
    <property type="project" value="UniProtKB-SubCell"/>
</dbReference>
<dbReference type="HAMAP" id="MF_01152">
    <property type="entry name" value="DnaJ"/>
    <property type="match status" value="1"/>
</dbReference>
<dbReference type="PANTHER" id="PTHR43096:SF52">
    <property type="entry name" value="DNAJ HOMOLOG 1, MITOCHONDRIAL-RELATED"/>
    <property type="match status" value="1"/>
</dbReference>
<dbReference type="InterPro" id="IPR036869">
    <property type="entry name" value="J_dom_sf"/>
</dbReference>
<name>A0A8G1EFK0_9EURY</name>
<dbReference type="FunFam" id="2.60.260.20:FF:000013">
    <property type="entry name" value="DnaJ subfamily B member 11"/>
    <property type="match status" value="1"/>
</dbReference>
<dbReference type="SMART" id="SM00271">
    <property type="entry name" value="DnaJ"/>
    <property type="match status" value="1"/>
</dbReference>
<dbReference type="FunFam" id="2.10.230.10:FF:000002">
    <property type="entry name" value="Molecular chaperone DnaJ"/>
    <property type="match status" value="1"/>
</dbReference>
<comment type="subcellular location">
    <subcellularLocation>
        <location evidence="9">Cytoplasm</location>
    </subcellularLocation>
</comment>
<proteinExistence type="inferred from homology"/>
<comment type="cofactor">
    <cofactor evidence="9">
        <name>Zn(2+)</name>
        <dbReference type="ChEBI" id="CHEBI:29105"/>
    </cofactor>
    <text evidence="9">Binds 2 Zn(2+) ions per monomer.</text>
</comment>
<dbReference type="OrthoDB" id="8967at2157"/>
<dbReference type="InterPro" id="IPR012724">
    <property type="entry name" value="DnaJ"/>
</dbReference>
<keyword evidence="8 9" id="KW-0143">Chaperone</keyword>
<keyword evidence="1 9" id="KW-0963">Cytoplasm</keyword>
<comment type="function">
    <text evidence="9">Participates actively in the response to hyperosmotic and heat shock by preventing the aggregation of stress-denatured proteins and by disaggregating proteins, also in an autonomous, DnaK-independent fashion. Unfolded proteins bind initially to DnaJ; upon interaction with the DnaJ-bound protein, DnaK hydrolyzes its bound ATP, resulting in the formation of a stable complex. GrpE releases ADP from DnaK; ATP binding to DnaK triggers the release of the substrate protein, thus completing the reaction cycle. Several rounds of ATP-dependent interactions between DnaJ, DnaK and GrpE are required for fully efficient folding. Also involved, together with DnaK and GrpE, in the DNA replication of plasmids through activation of initiation proteins.</text>
</comment>
<feature type="binding site" evidence="9">
    <location>
        <position position="195"/>
    </location>
    <ligand>
        <name>Zn(2+)</name>
        <dbReference type="ChEBI" id="CHEBI:29105"/>
        <label>2</label>
    </ligand>
</feature>
<evidence type="ECO:0000256" key="5">
    <source>
        <dbReference type="ARBA" id="ARBA00022771"/>
    </source>
</evidence>
<feature type="domain" description="CR-type" evidence="12">
    <location>
        <begin position="137"/>
        <end position="218"/>
    </location>
</feature>
<comment type="subunit">
    <text evidence="9">Homodimer.</text>
</comment>
<evidence type="ECO:0000256" key="2">
    <source>
        <dbReference type="ARBA" id="ARBA00022705"/>
    </source>
</evidence>
<comment type="similarity">
    <text evidence="9">Belongs to the DnaJ family.</text>
</comment>
<dbReference type="Pfam" id="PF01556">
    <property type="entry name" value="DnaJ_C"/>
    <property type="match status" value="1"/>
</dbReference>
<evidence type="ECO:0000259" key="12">
    <source>
        <dbReference type="PROSITE" id="PS51188"/>
    </source>
</evidence>
<dbReference type="NCBIfam" id="NF008035">
    <property type="entry name" value="PRK10767.1"/>
    <property type="match status" value="1"/>
</dbReference>
<evidence type="ECO:0000313" key="14">
    <source>
        <dbReference type="Proteomes" id="UP000826709"/>
    </source>
</evidence>
<feature type="binding site" evidence="9">
    <location>
        <position position="206"/>
    </location>
    <ligand>
        <name>Zn(2+)</name>
        <dbReference type="ChEBI" id="CHEBI:29105"/>
        <label>1</label>
    </ligand>
</feature>
<dbReference type="GO" id="GO:0006260">
    <property type="term" value="P:DNA replication"/>
    <property type="evidence" value="ECO:0007669"/>
    <property type="project" value="UniProtKB-KW"/>
</dbReference>
<reference evidence="13" key="1">
    <citation type="journal article" date="2005" name="Int. J. Syst. Evol. Microbiol.">
        <title>Methanofollis formosanus sp. nov., isolated from a fish pond.</title>
        <authorList>
            <person name="Wu S.Y."/>
            <person name="Chen S.C."/>
            <person name="Lai M.C."/>
        </authorList>
    </citation>
    <scope>NUCLEOTIDE SEQUENCE</scope>
    <source>
        <strain evidence="13">ML15</strain>
    </source>
</reference>
<evidence type="ECO:0000256" key="1">
    <source>
        <dbReference type="ARBA" id="ARBA00022490"/>
    </source>
</evidence>
<keyword evidence="2 9" id="KW-0235">DNA replication</keyword>
<feature type="binding site" evidence="9">
    <location>
        <position position="153"/>
    </location>
    <ligand>
        <name>Zn(2+)</name>
        <dbReference type="ChEBI" id="CHEBI:29105"/>
        <label>1</label>
    </ligand>
</feature>
<dbReference type="SUPFAM" id="SSF57938">
    <property type="entry name" value="DnaJ/Hsp40 cysteine-rich domain"/>
    <property type="match status" value="1"/>
</dbReference>
<reference evidence="13" key="2">
    <citation type="submission" date="2019-03" db="EMBL/GenBank/DDBJ databases">
        <authorList>
            <person name="Chen S.-C."/>
            <person name="Wu S.-Y."/>
            <person name="Lai M.-C."/>
        </authorList>
    </citation>
    <scope>NUCLEOTIDE SEQUENCE</scope>
    <source>
        <strain evidence="13">ML15</strain>
    </source>
</reference>